<dbReference type="EMBL" id="RQVQ01000004">
    <property type="protein sequence ID" value="RRJ92666.1"/>
    <property type="molecule type" value="Genomic_DNA"/>
</dbReference>
<feature type="transmembrane region" description="Helical" evidence="4">
    <location>
        <begin position="264"/>
        <end position="283"/>
    </location>
</feature>
<gene>
    <name evidence="6" type="ORF">EG240_02465</name>
</gene>
<feature type="transmembrane region" description="Helical" evidence="4">
    <location>
        <begin position="55"/>
        <end position="74"/>
    </location>
</feature>
<dbReference type="Proteomes" id="UP000275719">
    <property type="component" value="Unassembled WGS sequence"/>
</dbReference>
<dbReference type="Gene3D" id="1.20.1250.20">
    <property type="entry name" value="MFS general substrate transporter like domains"/>
    <property type="match status" value="2"/>
</dbReference>
<feature type="transmembrane region" description="Helical" evidence="4">
    <location>
        <begin position="290"/>
        <end position="309"/>
    </location>
</feature>
<evidence type="ECO:0000256" key="3">
    <source>
        <dbReference type="ARBA" id="ARBA00023136"/>
    </source>
</evidence>
<evidence type="ECO:0000256" key="4">
    <source>
        <dbReference type="SAM" id="Phobius"/>
    </source>
</evidence>
<feature type="transmembrane region" description="Helical" evidence="4">
    <location>
        <begin position="21"/>
        <end position="43"/>
    </location>
</feature>
<protein>
    <submittedName>
        <fullName evidence="6">MFS transporter</fullName>
    </submittedName>
</protein>
<dbReference type="InterPro" id="IPR020846">
    <property type="entry name" value="MFS_dom"/>
</dbReference>
<dbReference type="PANTHER" id="PTHR43129:SF1">
    <property type="entry name" value="FOSMIDOMYCIN RESISTANCE PROTEIN"/>
    <property type="match status" value="1"/>
</dbReference>
<accession>A0A3P3WF42</accession>
<dbReference type="AlphaFoldDB" id="A0A3P3WF42"/>
<feature type="transmembrane region" description="Helical" evidence="4">
    <location>
        <begin position="315"/>
        <end position="337"/>
    </location>
</feature>
<dbReference type="SUPFAM" id="SSF103473">
    <property type="entry name" value="MFS general substrate transporter"/>
    <property type="match status" value="1"/>
</dbReference>
<feature type="transmembrane region" description="Helical" evidence="4">
    <location>
        <begin position="174"/>
        <end position="197"/>
    </location>
</feature>
<feature type="transmembrane region" description="Helical" evidence="4">
    <location>
        <begin position="147"/>
        <end position="168"/>
    </location>
</feature>
<organism evidence="6 7">
    <name type="scientific">Paenimyroides tangerinum</name>
    <dbReference type="NCBI Taxonomy" id="2488728"/>
    <lineage>
        <taxon>Bacteria</taxon>
        <taxon>Pseudomonadati</taxon>
        <taxon>Bacteroidota</taxon>
        <taxon>Flavobacteriia</taxon>
        <taxon>Flavobacteriales</taxon>
        <taxon>Flavobacteriaceae</taxon>
        <taxon>Paenimyroides</taxon>
    </lineage>
</organism>
<dbReference type="PANTHER" id="PTHR43129">
    <property type="entry name" value="FOSMIDOMYCIN RESISTANCE PROTEIN"/>
    <property type="match status" value="1"/>
</dbReference>
<feature type="domain" description="Major facilitator superfamily (MFS) profile" evidence="5">
    <location>
        <begin position="21"/>
        <end position="401"/>
    </location>
</feature>
<feature type="transmembrane region" description="Helical" evidence="4">
    <location>
        <begin position="86"/>
        <end position="104"/>
    </location>
</feature>
<dbReference type="OrthoDB" id="9770492at2"/>
<keyword evidence="3 4" id="KW-0472">Membrane</keyword>
<feature type="transmembrane region" description="Helical" evidence="4">
    <location>
        <begin position="218"/>
        <end position="238"/>
    </location>
</feature>
<reference evidence="6 7" key="1">
    <citation type="submission" date="2018-11" db="EMBL/GenBank/DDBJ databases">
        <title>Flavobacterium sp. nov., YIM 102701-2 draft genome.</title>
        <authorList>
            <person name="Li G."/>
            <person name="Jiang Y."/>
        </authorList>
    </citation>
    <scope>NUCLEOTIDE SEQUENCE [LARGE SCALE GENOMIC DNA]</scope>
    <source>
        <strain evidence="6 7">YIM 102701-2</strain>
    </source>
</reference>
<keyword evidence="2 4" id="KW-1133">Transmembrane helix</keyword>
<evidence type="ECO:0000313" key="6">
    <source>
        <dbReference type="EMBL" id="RRJ92666.1"/>
    </source>
</evidence>
<evidence type="ECO:0000313" key="7">
    <source>
        <dbReference type="Proteomes" id="UP000275719"/>
    </source>
</evidence>
<proteinExistence type="predicted"/>
<evidence type="ECO:0000259" key="5">
    <source>
        <dbReference type="PROSITE" id="PS50850"/>
    </source>
</evidence>
<dbReference type="GO" id="GO:0005886">
    <property type="term" value="C:plasma membrane"/>
    <property type="evidence" value="ECO:0007669"/>
    <property type="project" value="TreeGrafter"/>
</dbReference>
<sequence length="406" mass="44519">MQIQNDTQSPENNQSKTAYSILVAISFAHFLNDMLQGVIPSIYPRLETEFGLSLGQIGMITLCYQLAASLLQPVVGAYTDKYPKPYSQIFGMAFTLIGILSLANAASYEWILISVVLVGIGSSVFHPESSRVAFMASGGKRSFAQSVFQIGGNMGTALAPLLVAWIVLPNAQVYIAYFALFAVLAQFILFFIGRWYANHLKSIAGKVKKEILLPNLSQSRITFSVIILLVILFSKYFYVASITSYFQFYIIDKFALTEVQAQVYLFYFLLAVAIGTLLGGIFGDRFGRKYVIWFSVLGAAPFTLLLPYADLTFTAILVVIIGLIISSAFPAILVYAQELLPKKIGMVSGLFYGFAFGMGGLGSAVLGWLADETSINYIYDICSFLPLIGIIAAFLPNMKKVGTKRA</sequence>
<feature type="transmembrane region" description="Helical" evidence="4">
    <location>
        <begin position="110"/>
        <end position="126"/>
    </location>
</feature>
<dbReference type="Pfam" id="PF07690">
    <property type="entry name" value="MFS_1"/>
    <property type="match status" value="1"/>
</dbReference>
<dbReference type="GO" id="GO:0022857">
    <property type="term" value="F:transmembrane transporter activity"/>
    <property type="evidence" value="ECO:0007669"/>
    <property type="project" value="InterPro"/>
</dbReference>
<evidence type="ECO:0000256" key="1">
    <source>
        <dbReference type="ARBA" id="ARBA00022692"/>
    </source>
</evidence>
<comment type="caution">
    <text evidence="6">The sequence shown here is derived from an EMBL/GenBank/DDBJ whole genome shotgun (WGS) entry which is preliminary data.</text>
</comment>
<dbReference type="PROSITE" id="PS50850">
    <property type="entry name" value="MFS"/>
    <property type="match status" value="1"/>
</dbReference>
<dbReference type="InterPro" id="IPR036259">
    <property type="entry name" value="MFS_trans_sf"/>
</dbReference>
<evidence type="ECO:0000256" key="2">
    <source>
        <dbReference type="ARBA" id="ARBA00022989"/>
    </source>
</evidence>
<feature type="transmembrane region" description="Helical" evidence="4">
    <location>
        <begin position="376"/>
        <end position="395"/>
    </location>
</feature>
<keyword evidence="1 4" id="KW-0812">Transmembrane</keyword>
<keyword evidence="7" id="KW-1185">Reference proteome</keyword>
<name>A0A3P3WF42_9FLAO</name>
<feature type="transmembrane region" description="Helical" evidence="4">
    <location>
        <begin position="349"/>
        <end position="370"/>
    </location>
</feature>
<dbReference type="CDD" id="cd17478">
    <property type="entry name" value="MFS_FsR"/>
    <property type="match status" value="1"/>
</dbReference>
<dbReference type="InterPro" id="IPR011701">
    <property type="entry name" value="MFS"/>
</dbReference>
<dbReference type="RefSeq" id="WP_125017056.1">
    <property type="nucleotide sequence ID" value="NZ_RQVQ01000004.1"/>
</dbReference>